<evidence type="ECO:0000313" key="3">
    <source>
        <dbReference type="EMBL" id="OVA17333.1"/>
    </source>
</evidence>
<evidence type="ECO:0000256" key="1">
    <source>
        <dbReference type="SAM" id="MobiDB-lite"/>
    </source>
</evidence>
<organism evidence="3 4">
    <name type="scientific">Macleaya cordata</name>
    <name type="common">Five-seeded plume-poppy</name>
    <name type="synonym">Bocconia cordata</name>
    <dbReference type="NCBI Taxonomy" id="56857"/>
    <lineage>
        <taxon>Eukaryota</taxon>
        <taxon>Viridiplantae</taxon>
        <taxon>Streptophyta</taxon>
        <taxon>Embryophyta</taxon>
        <taxon>Tracheophyta</taxon>
        <taxon>Spermatophyta</taxon>
        <taxon>Magnoliopsida</taxon>
        <taxon>Ranunculales</taxon>
        <taxon>Papaveraceae</taxon>
        <taxon>Papaveroideae</taxon>
        <taxon>Macleaya</taxon>
    </lineage>
</organism>
<keyword evidence="2" id="KW-0732">Signal</keyword>
<evidence type="ECO:0000256" key="2">
    <source>
        <dbReference type="SAM" id="SignalP"/>
    </source>
</evidence>
<dbReference type="InParanoid" id="A0A200R3P2"/>
<dbReference type="OMA" id="HCAVNHA"/>
<feature type="signal peptide" evidence="2">
    <location>
        <begin position="1"/>
        <end position="26"/>
    </location>
</feature>
<evidence type="ECO:0000313" key="4">
    <source>
        <dbReference type="Proteomes" id="UP000195402"/>
    </source>
</evidence>
<protein>
    <submittedName>
        <fullName evidence="3">Uncharacterized protein</fullName>
    </submittedName>
</protein>
<keyword evidence="4" id="KW-1185">Reference proteome</keyword>
<dbReference type="STRING" id="56857.A0A200R3P2"/>
<dbReference type="OrthoDB" id="1512693at2759"/>
<reference evidence="3 4" key="1">
    <citation type="journal article" date="2017" name="Mol. Plant">
        <title>The Genome of Medicinal Plant Macleaya cordata Provides New Insights into Benzylisoquinoline Alkaloids Metabolism.</title>
        <authorList>
            <person name="Liu X."/>
            <person name="Liu Y."/>
            <person name="Huang P."/>
            <person name="Ma Y."/>
            <person name="Qing Z."/>
            <person name="Tang Q."/>
            <person name="Cao H."/>
            <person name="Cheng P."/>
            <person name="Zheng Y."/>
            <person name="Yuan Z."/>
            <person name="Zhou Y."/>
            <person name="Liu J."/>
            <person name="Tang Z."/>
            <person name="Zhuo Y."/>
            <person name="Zhang Y."/>
            <person name="Yu L."/>
            <person name="Huang J."/>
            <person name="Yang P."/>
            <person name="Peng Q."/>
            <person name="Zhang J."/>
            <person name="Jiang W."/>
            <person name="Zhang Z."/>
            <person name="Lin K."/>
            <person name="Ro D.K."/>
            <person name="Chen X."/>
            <person name="Xiong X."/>
            <person name="Shang Y."/>
            <person name="Huang S."/>
            <person name="Zeng J."/>
        </authorList>
    </citation>
    <scope>NUCLEOTIDE SEQUENCE [LARGE SCALE GENOMIC DNA]</scope>
    <source>
        <strain evidence="4">cv. BLH2017</strain>
        <tissue evidence="3">Root</tissue>
    </source>
</reference>
<dbReference type="Proteomes" id="UP000195402">
    <property type="component" value="Unassembled WGS sequence"/>
</dbReference>
<name>A0A200R3P2_MACCD</name>
<feature type="compositionally biased region" description="Acidic residues" evidence="1">
    <location>
        <begin position="202"/>
        <end position="223"/>
    </location>
</feature>
<proteinExistence type="predicted"/>
<comment type="caution">
    <text evidence="3">The sequence shown here is derived from an EMBL/GenBank/DDBJ whole genome shotgun (WGS) entry which is preliminary data.</text>
</comment>
<dbReference type="Pfam" id="PF05553">
    <property type="entry name" value="DUF761"/>
    <property type="match status" value="1"/>
</dbReference>
<dbReference type="AlphaFoldDB" id="A0A200R3P2"/>
<gene>
    <name evidence="3" type="ORF">BVC80_1837g139</name>
</gene>
<feature type="chain" id="PRO_5012239288" evidence="2">
    <location>
        <begin position="27"/>
        <end position="262"/>
    </location>
</feature>
<dbReference type="InterPro" id="IPR008480">
    <property type="entry name" value="DUF761_pln"/>
</dbReference>
<sequence>MMRGKKLWNLLRIVLLFMIRRKGTLMSKRKQLIIMDMNLMMKSGKLLGKTLGNLIIMFHHHSRSTSASAGGFGIGHYEFSCTNTPNHVPIFHVAKRRKQQYYHYFIPCINPPPDHDYDDDLEQQVIPPHIEETKQQQQEQQPNISRVVAVVPNNKIKYYSPNKYSYNDDYSRFGTPDLAPGSETLSPLVVSPFSISVSNYSSEDDDNDEDEDEDDVNENEDIAGDNSSQQVDAAAEDFIRRFYEQLRVQSTATGIQQNVTLI</sequence>
<dbReference type="EMBL" id="MVGT01000438">
    <property type="protein sequence ID" value="OVA17333.1"/>
    <property type="molecule type" value="Genomic_DNA"/>
</dbReference>
<dbReference type="PANTHER" id="PTHR33265:SF6">
    <property type="entry name" value="OS01G0930500 PROTEIN"/>
    <property type="match status" value="1"/>
</dbReference>
<accession>A0A200R3P2</accession>
<feature type="region of interest" description="Disordered" evidence="1">
    <location>
        <begin position="197"/>
        <end position="230"/>
    </location>
</feature>
<dbReference type="PANTHER" id="PTHR33265">
    <property type="entry name" value="AVR9/CF-9 RAPIDLY ELICITED PROTEIN-RELATED"/>
    <property type="match status" value="1"/>
</dbReference>